<dbReference type="PANTHER" id="PTHR31573:SF1">
    <property type="entry name" value="DNA OXIDATIVE DEMETHYLASE ALKBH2"/>
    <property type="match status" value="1"/>
</dbReference>
<comment type="caution">
    <text evidence="4">The sequence shown here is derived from an EMBL/GenBank/DDBJ whole genome shotgun (WGS) entry which is preliminary data.</text>
</comment>
<dbReference type="PANTHER" id="PTHR31573">
    <property type="entry name" value="ALPHA-KETOGLUTARATE-DEPENDENT DIOXYGENASE ALKB HOMOLOG 2"/>
    <property type="match status" value="1"/>
</dbReference>
<evidence type="ECO:0000256" key="2">
    <source>
        <dbReference type="SAM" id="MobiDB-lite"/>
    </source>
</evidence>
<organism evidence="4 5">
    <name type="scientific">Ustilago bromivora</name>
    <dbReference type="NCBI Taxonomy" id="307758"/>
    <lineage>
        <taxon>Eukaryota</taxon>
        <taxon>Fungi</taxon>
        <taxon>Dikarya</taxon>
        <taxon>Basidiomycota</taxon>
        <taxon>Ustilaginomycotina</taxon>
        <taxon>Ustilaginomycetes</taxon>
        <taxon>Ustilaginales</taxon>
        <taxon>Ustilaginaceae</taxon>
        <taxon>Ustilago</taxon>
    </lineage>
</organism>
<feature type="compositionally biased region" description="Basic and acidic residues" evidence="2">
    <location>
        <begin position="71"/>
        <end position="85"/>
    </location>
</feature>
<dbReference type="InterPro" id="IPR027450">
    <property type="entry name" value="AlkB-like"/>
</dbReference>
<feature type="compositionally biased region" description="Low complexity" evidence="2">
    <location>
        <begin position="1"/>
        <end position="14"/>
    </location>
</feature>
<feature type="binding site" evidence="1">
    <location>
        <position position="313"/>
    </location>
    <ligand>
        <name>2-oxoglutarate</name>
        <dbReference type="ChEBI" id="CHEBI:16810"/>
    </ligand>
</feature>
<accession>A0A8H8QJ85</accession>
<sequence>MPRSASFAPSAPAAVSQEEQAKGGSYVSPTKRTFQSTLFNVKFGTQRNRLPPSRAGPSIAKRTRSQASQSHRPDSEEAEEKRAKVEPPSSPLATGTAAPKYHHKGPFHQVTRSDFTSAYKVDDLPDAEIYYKPGFIDRSLAEEWRQQLDRLPEWYRPKLKVYGRKITQSREIAAYATAPGLHLKYSGHPVELHAPFPPLLDHIASLLSTDECLGSEVRFNHCMLNRYDDGSIYIGRHSDNIENKVIVTVSLGADRSWIMERKQPRGSKGAIEEKDKVKKRWTLAGGSLLVMQGQTQNFYTHEIPKELKVKGPRIVSYPPHSPHFAS</sequence>
<dbReference type="Proteomes" id="UP000658997">
    <property type="component" value="Unassembled WGS sequence"/>
</dbReference>
<dbReference type="GO" id="GO:0008198">
    <property type="term" value="F:ferrous iron binding"/>
    <property type="evidence" value="ECO:0007669"/>
    <property type="project" value="TreeGrafter"/>
</dbReference>
<dbReference type="InterPro" id="IPR005123">
    <property type="entry name" value="Oxoglu/Fe-dep_dioxygenase_dom"/>
</dbReference>
<protein>
    <recommendedName>
        <fullName evidence="3">Fe2OG dioxygenase domain-containing protein</fullName>
    </recommendedName>
</protein>
<dbReference type="FunFam" id="2.60.120.590:FF:000041">
    <property type="entry name" value="Chromosome 1, whole genome shotgun sequence"/>
    <property type="match status" value="1"/>
</dbReference>
<feature type="binding site" evidence="1">
    <location>
        <position position="225"/>
    </location>
    <ligand>
        <name>2-oxoglutarate</name>
        <dbReference type="ChEBI" id="CHEBI:16810"/>
    </ligand>
</feature>
<reference evidence="4" key="1">
    <citation type="submission" date="2018-08" db="EMBL/GenBank/DDBJ databases">
        <authorList>
            <person name="Guldener U."/>
        </authorList>
    </citation>
    <scope>NUCLEOTIDE SEQUENCE</scope>
    <source>
        <strain evidence="4">UB2</strain>
    </source>
</reference>
<evidence type="ECO:0000313" key="4">
    <source>
        <dbReference type="EMBL" id="SYW76685.1"/>
    </source>
</evidence>
<keyword evidence="5" id="KW-1185">Reference proteome</keyword>
<dbReference type="PROSITE" id="PS51471">
    <property type="entry name" value="FE2OG_OXY"/>
    <property type="match status" value="1"/>
</dbReference>
<feature type="compositionally biased region" description="Polar residues" evidence="2">
    <location>
        <begin position="27"/>
        <end position="48"/>
    </location>
</feature>
<dbReference type="GO" id="GO:0035516">
    <property type="term" value="F:broad specificity oxidative DNA demethylase activity"/>
    <property type="evidence" value="ECO:0007669"/>
    <property type="project" value="TreeGrafter"/>
</dbReference>
<dbReference type="SUPFAM" id="SSF51197">
    <property type="entry name" value="Clavaminate synthase-like"/>
    <property type="match status" value="1"/>
</dbReference>
<feature type="binding site" evidence="1">
    <location>
        <position position="237"/>
    </location>
    <ligand>
        <name>2-oxoglutarate</name>
        <dbReference type="ChEBI" id="CHEBI:16810"/>
    </ligand>
</feature>
<feature type="region of interest" description="Disordered" evidence="2">
    <location>
        <begin position="1"/>
        <end position="107"/>
    </location>
</feature>
<dbReference type="Pfam" id="PF13532">
    <property type="entry name" value="2OG-FeII_Oxy_2"/>
    <property type="match status" value="1"/>
</dbReference>
<feature type="binding site" evidence="1">
    <location>
        <position position="227"/>
    </location>
    <ligand>
        <name>2-oxoglutarate</name>
        <dbReference type="ChEBI" id="CHEBI:16810"/>
    </ligand>
</feature>
<gene>
    <name evidence="4" type="ORF">UBRO2_01522</name>
</gene>
<evidence type="ECO:0000256" key="1">
    <source>
        <dbReference type="PIRSR" id="PIRSR632852-1"/>
    </source>
</evidence>
<evidence type="ECO:0000313" key="5">
    <source>
        <dbReference type="Proteomes" id="UP000658997"/>
    </source>
</evidence>
<dbReference type="GO" id="GO:0006307">
    <property type="term" value="P:DNA alkylation repair"/>
    <property type="evidence" value="ECO:0007669"/>
    <property type="project" value="TreeGrafter"/>
</dbReference>
<dbReference type="Gene3D" id="2.60.120.590">
    <property type="entry name" value="Alpha-ketoglutarate-dependent dioxygenase AlkB-like"/>
    <property type="match status" value="1"/>
</dbReference>
<feature type="domain" description="Fe2OG dioxygenase" evidence="3">
    <location>
        <begin position="218"/>
        <end position="326"/>
    </location>
</feature>
<proteinExistence type="predicted"/>
<dbReference type="InterPro" id="IPR037151">
    <property type="entry name" value="AlkB-like_sf"/>
</dbReference>
<dbReference type="InterPro" id="IPR032852">
    <property type="entry name" value="ALKBH2"/>
</dbReference>
<feature type="binding site" evidence="1">
    <location>
        <position position="301"/>
    </location>
    <ligand>
        <name>2-oxoglutarate</name>
        <dbReference type="ChEBI" id="CHEBI:16810"/>
    </ligand>
</feature>
<dbReference type="AlphaFoldDB" id="A0A8H8QJ85"/>
<dbReference type="EMBL" id="ULHB01000020">
    <property type="protein sequence ID" value="SYW76685.1"/>
    <property type="molecule type" value="Genomic_DNA"/>
</dbReference>
<name>A0A8H8QJ85_9BASI</name>
<dbReference type="GO" id="GO:0051747">
    <property type="term" value="F:cytosine C-5 DNA demethylase activity"/>
    <property type="evidence" value="ECO:0007669"/>
    <property type="project" value="TreeGrafter"/>
</dbReference>
<evidence type="ECO:0000259" key="3">
    <source>
        <dbReference type="PROSITE" id="PS51471"/>
    </source>
</evidence>